<feature type="transmembrane region" description="Helical" evidence="8">
    <location>
        <begin position="340"/>
        <end position="360"/>
    </location>
</feature>
<evidence type="ECO:0000256" key="3">
    <source>
        <dbReference type="ARBA" id="ARBA00022676"/>
    </source>
</evidence>
<feature type="transmembrane region" description="Helical" evidence="8">
    <location>
        <begin position="12"/>
        <end position="33"/>
    </location>
</feature>
<evidence type="ECO:0000256" key="4">
    <source>
        <dbReference type="ARBA" id="ARBA00022679"/>
    </source>
</evidence>
<comment type="subcellular location">
    <subcellularLocation>
        <location evidence="1">Cell membrane</location>
        <topology evidence="1">Multi-pass membrane protein</topology>
    </subcellularLocation>
</comment>
<dbReference type="InterPro" id="IPR038731">
    <property type="entry name" value="RgtA/B/C-like"/>
</dbReference>
<dbReference type="Proteomes" id="UP001519272">
    <property type="component" value="Unassembled WGS sequence"/>
</dbReference>
<feature type="transmembrane region" description="Helical" evidence="8">
    <location>
        <begin position="220"/>
        <end position="237"/>
    </location>
</feature>
<dbReference type="Pfam" id="PF13231">
    <property type="entry name" value="PMT_2"/>
    <property type="match status" value="1"/>
</dbReference>
<organism evidence="10 11">
    <name type="scientific">Paenibacillus turicensis</name>
    <dbReference type="NCBI Taxonomy" id="160487"/>
    <lineage>
        <taxon>Bacteria</taxon>
        <taxon>Bacillati</taxon>
        <taxon>Bacillota</taxon>
        <taxon>Bacilli</taxon>
        <taxon>Bacillales</taxon>
        <taxon>Paenibacillaceae</taxon>
        <taxon>Paenibacillus</taxon>
    </lineage>
</organism>
<feature type="transmembrane region" description="Helical" evidence="8">
    <location>
        <begin position="154"/>
        <end position="171"/>
    </location>
</feature>
<feature type="transmembrane region" description="Helical" evidence="8">
    <location>
        <begin position="177"/>
        <end position="208"/>
    </location>
</feature>
<evidence type="ECO:0000256" key="8">
    <source>
        <dbReference type="SAM" id="Phobius"/>
    </source>
</evidence>
<feature type="transmembrane region" description="Helical" evidence="8">
    <location>
        <begin position="372"/>
        <end position="392"/>
    </location>
</feature>
<feature type="transmembrane region" description="Helical" evidence="8">
    <location>
        <begin position="398"/>
        <end position="418"/>
    </location>
</feature>
<evidence type="ECO:0000256" key="5">
    <source>
        <dbReference type="ARBA" id="ARBA00022692"/>
    </source>
</evidence>
<evidence type="ECO:0000256" key="2">
    <source>
        <dbReference type="ARBA" id="ARBA00022475"/>
    </source>
</evidence>
<dbReference type="InterPro" id="IPR050297">
    <property type="entry name" value="LipidA_mod_glycosyltrf_83"/>
</dbReference>
<dbReference type="PANTHER" id="PTHR33908:SF11">
    <property type="entry name" value="MEMBRANE PROTEIN"/>
    <property type="match status" value="1"/>
</dbReference>
<keyword evidence="4" id="KW-0808">Transferase</keyword>
<name>A0ABS4FYY2_9BACL</name>
<evidence type="ECO:0000256" key="1">
    <source>
        <dbReference type="ARBA" id="ARBA00004651"/>
    </source>
</evidence>
<keyword evidence="6 8" id="KW-1133">Transmembrane helix</keyword>
<keyword evidence="11" id="KW-1185">Reference proteome</keyword>
<feature type="transmembrane region" description="Helical" evidence="8">
    <location>
        <begin position="100"/>
        <end position="118"/>
    </location>
</feature>
<sequence length="430" mass="49972">MFSLAGESRRTKMLLAGMVLFTFVISCIVVLYYNDYFLLGDLVKRNNDDVKYIHSARLILNKGVLAYNTGEDPSAFIMPAFPIMLAGFMSVFGQETGGVIAFRIFHCILQALSIYFIFCIARRTFNTRVALIASALSCLYLPDYFSSGSILMETIFRTIMLLMVITTFIALDKNKTSWYILMGVLTAVAAYFKPHATLYPAVFLIFWWRNKLPWRLMIKHVAWMAITYIVLLTPWWIRNWVTFNKFILFTNSGGSPFLLGTKIRGQLPPAGFFIEHPEYDPKTIFQGYDQAAVQKGKDIIAYGFKHEPFKYLYWYTIGRWVELYFHPFYSRPFWPITRPVMNVIQIVLMVVNMLGIGLALYHAKIRKHWDKLLPILLTLGYFTVIYFPFVAFNRYGYPQMWMLIIFGSYLISEIVGLFSNRRKYGEGEIN</sequence>
<proteinExistence type="predicted"/>
<evidence type="ECO:0000256" key="7">
    <source>
        <dbReference type="ARBA" id="ARBA00023136"/>
    </source>
</evidence>
<accession>A0ABS4FYY2</accession>
<feature type="domain" description="Glycosyltransferase RgtA/B/C/D-like" evidence="9">
    <location>
        <begin position="79"/>
        <end position="236"/>
    </location>
</feature>
<keyword evidence="7 8" id="KW-0472">Membrane</keyword>
<reference evidence="10 11" key="1">
    <citation type="submission" date="2021-03" db="EMBL/GenBank/DDBJ databases">
        <title>Genomic Encyclopedia of Type Strains, Phase IV (KMG-IV): sequencing the most valuable type-strain genomes for metagenomic binning, comparative biology and taxonomic classification.</title>
        <authorList>
            <person name="Goeker M."/>
        </authorList>
    </citation>
    <scope>NUCLEOTIDE SEQUENCE [LARGE SCALE GENOMIC DNA]</scope>
    <source>
        <strain evidence="10 11">DSM 14349</strain>
    </source>
</reference>
<evidence type="ECO:0000259" key="9">
    <source>
        <dbReference type="Pfam" id="PF13231"/>
    </source>
</evidence>
<dbReference type="PANTHER" id="PTHR33908">
    <property type="entry name" value="MANNOSYLTRANSFERASE YKCB-RELATED"/>
    <property type="match status" value="1"/>
</dbReference>
<evidence type="ECO:0000313" key="11">
    <source>
        <dbReference type="Proteomes" id="UP001519272"/>
    </source>
</evidence>
<keyword evidence="3" id="KW-0328">Glycosyltransferase</keyword>
<evidence type="ECO:0000256" key="6">
    <source>
        <dbReference type="ARBA" id="ARBA00022989"/>
    </source>
</evidence>
<keyword evidence="5 8" id="KW-0812">Transmembrane</keyword>
<protein>
    <submittedName>
        <fullName evidence="10">4-amino-4-deoxy-L-arabinose transferase-like glycosyltransferase</fullName>
    </submittedName>
</protein>
<dbReference type="RefSeq" id="WP_210091353.1">
    <property type="nucleotide sequence ID" value="NZ_JAGGKG010000035.1"/>
</dbReference>
<gene>
    <name evidence="10" type="ORF">J2Z32_004458</name>
</gene>
<feature type="transmembrane region" description="Helical" evidence="8">
    <location>
        <begin position="75"/>
        <end position="93"/>
    </location>
</feature>
<comment type="caution">
    <text evidence="10">The sequence shown here is derived from an EMBL/GenBank/DDBJ whole genome shotgun (WGS) entry which is preliminary data.</text>
</comment>
<keyword evidence="2" id="KW-1003">Cell membrane</keyword>
<dbReference type="EMBL" id="JAGGKG010000035">
    <property type="protein sequence ID" value="MBP1907777.1"/>
    <property type="molecule type" value="Genomic_DNA"/>
</dbReference>
<evidence type="ECO:0000313" key="10">
    <source>
        <dbReference type="EMBL" id="MBP1907777.1"/>
    </source>
</evidence>